<evidence type="ECO:0000256" key="1">
    <source>
        <dbReference type="ARBA" id="ARBA00001946"/>
    </source>
</evidence>
<evidence type="ECO:0000256" key="15">
    <source>
        <dbReference type="ARBA" id="ARBA00034617"/>
    </source>
</evidence>
<dbReference type="SUPFAM" id="SSF46785">
    <property type="entry name" value="Winged helix' DNA-binding domain"/>
    <property type="match status" value="1"/>
</dbReference>
<dbReference type="RefSeq" id="WP_070230778.1">
    <property type="nucleotide sequence ID" value="NZ_BJYO01000003.1"/>
</dbReference>
<dbReference type="GO" id="GO:0005524">
    <property type="term" value="F:ATP binding"/>
    <property type="evidence" value="ECO:0007669"/>
    <property type="project" value="UniProtKB-KW"/>
</dbReference>
<gene>
    <name evidence="17" type="ORF">DFP99_1056</name>
</gene>
<dbReference type="SMART" id="SM00487">
    <property type="entry name" value="DEXDc"/>
    <property type="match status" value="1"/>
</dbReference>
<dbReference type="InterPro" id="IPR002121">
    <property type="entry name" value="HRDC_dom"/>
</dbReference>
<dbReference type="CDD" id="cd17920">
    <property type="entry name" value="DEXHc_RecQ"/>
    <property type="match status" value="1"/>
</dbReference>
<dbReference type="InterPro" id="IPR018982">
    <property type="entry name" value="RQC_domain"/>
</dbReference>
<dbReference type="InterPro" id="IPR014001">
    <property type="entry name" value="Helicase_ATP-bd"/>
</dbReference>
<evidence type="ECO:0000256" key="2">
    <source>
        <dbReference type="ARBA" id="ARBA00001947"/>
    </source>
</evidence>
<dbReference type="SUPFAM" id="SSF52540">
    <property type="entry name" value="P-loop containing nucleoside triphosphate hydrolases"/>
    <property type="match status" value="1"/>
</dbReference>
<dbReference type="PROSITE" id="PS51192">
    <property type="entry name" value="HELICASE_ATP_BIND_1"/>
    <property type="match status" value="1"/>
</dbReference>
<evidence type="ECO:0000256" key="5">
    <source>
        <dbReference type="ARBA" id="ARBA00022741"/>
    </source>
</evidence>
<dbReference type="PANTHER" id="PTHR13710">
    <property type="entry name" value="DNA HELICASE RECQ FAMILY MEMBER"/>
    <property type="match status" value="1"/>
</dbReference>
<dbReference type="InterPro" id="IPR004589">
    <property type="entry name" value="DNA_helicase_ATP-dep_RecQ"/>
</dbReference>
<dbReference type="InterPro" id="IPR032284">
    <property type="entry name" value="RecQ_Zn-bd"/>
</dbReference>
<dbReference type="GO" id="GO:0009432">
    <property type="term" value="P:SOS response"/>
    <property type="evidence" value="ECO:0007669"/>
    <property type="project" value="UniProtKB-UniRule"/>
</dbReference>
<dbReference type="InterPro" id="IPR044876">
    <property type="entry name" value="HRDC_dom_sf"/>
</dbReference>
<keyword evidence="11" id="KW-0238">DNA-binding</keyword>
<evidence type="ECO:0000256" key="16">
    <source>
        <dbReference type="NCBIfam" id="TIGR01389"/>
    </source>
</evidence>
<dbReference type="FunFam" id="3.40.50.300:FF:001389">
    <property type="entry name" value="ATP-dependent DNA helicase RecQ"/>
    <property type="match status" value="1"/>
</dbReference>
<dbReference type="SMART" id="SM00490">
    <property type="entry name" value="HELICc"/>
    <property type="match status" value="1"/>
</dbReference>
<evidence type="ECO:0000256" key="3">
    <source>
        <dbReference type="ARBA" id="ARBA00005446"/>
    </source>
</evidence>
<dbReference type="SMART" id="SM00341">
    <property type="entry name" value="HRDC"/>
    <property type="match status" value="1"/>
</dbReference>
<dbReference type="Pfam" id="PF00270">
    <property type="entry name" value="DEAD"/>
    <property type="match status" value="1"/>
</dbReference>
<dbReference type="NCBIfam" id="TIGR01389">
    <property type="entry name" value="recQ"/>
    <property type="match status" value="1"/>
</dbReference>
<dbReference type="SUPFAM" id="SSF47819">
    <property type="entry name" value="HRDC-like"/>
    <property type="match status" value="1"/>
</dbReference>
<dbReference type="SMART" id="SM00956">
    <property type="entry name" value="RQC"/>
    <property type="match status" value="1"/>
</dbReference>
<evidence type="ECO:0000256" key="11">
    <source>
        <dbReference type="ARBA" id="ARBA00023125"/>
    </source>
</evidence>
<dbReference type="Pfam" id="PF00271">
    <property type="entry name" value="Helicase_C"/>
    <property type="match status" value="1"/>
</dbReference>
<keyword evidence="9" id="KW-0862">Zinc</keyword>
<dbReference type="GO" id="GO:0043590">
    <property type="term" value="C:bacterial nucleoid"/>
    <property type="evidence" value="ECO:0007669"/>
    <property type="project" value="TreeGrafter"/>
</dbReference>
<proteinExistence type="inferred from homology"/>
<comment type="cofactor">
    <cofactor evidence="2">
        <name>Zn(2+)</name>
        <dbReference type="ChEBI" id="CHEBI:29105"/>
    </cofactor>
</comment>
<dbReference type="Pfam" id="PF09382">
    <property type="entry name" value="RQC"/>
    <property type="match status" value="1"/>
</dbReference>
<keyword evidence="5" id="KW-0547">Nucleotide-binding</keyword>
<dbReference type="AlphaFoldDB" id="A0A288QZD5"/>
<keyword evidence="13" id="KW-0234">DNA repair</keyword>
<dbReference type="GO" id="GO:0005737">
    <property type="term" value="C:cytoplasm"/>
    <property type="evidence" value="ECO:0007669"/>
    <property type="project" value="TreeGrafter"/>
</dbReference>
<comment type="caution">
    <text evidence="17">The sequence shown here is derived from an EMBL/GenBank/DDBJ whole genome shotgun (WGS) entry which is preliminary data.</text>
</comment>
<dbReference type="Gene3D" id="1.10.10.10">
    <property type="entry name" value="Winged helix-like DNA-binding domain superfamily/Winged helix DNA-binding domain"/>
    <property type="match status" value="1"/>
</dbReference>
<evidence type="ECO:0000256" key="10">
    <source>
        <dbReference type="ARBA" id="ARBA00022840"/>
    </source>
</evidence>
<dbReference type="GO" id="GO:0016787">
    <property type="term" value="F:hydrolase activity"/>
    <property type="evidence" value="ECO:0007669"/>
    <property type="project" value="UniProtKB-KW"/>
</dbReference>
<dbReference type="Pfam" id="PF16124">
    <property type="entry name" value="RecQ_Zn_bind"/>
    <property type="match status" value="1"/>
</dbReference>
<keyword evidence="14" id="KW-0413">Isomerase</keyword>
<evidence type="ECO:0000256" key="7">
    <source>
        <dbReference type="ARBA" id="ARBA00022801"/>
    </source>
</evidence>
<dbReference type="InterPro" id="IPR036388">
    <property type="entry name" value="WH-like_DNA-bd_sf"/>
</dbReference>
<keyword evidence="6" id="KW-0227">DNA damage</keyword>
<dbReference type="GO" id="GO:0030894">
    <property type="term" value="C:replisome"/>
    <property type="evidence" value="ECO:0007669"/>
    <property type="project" value="TreeGrafter"/>
</dbReference>
<dbReference type="PROSITE" id="PS51194">
    <property type="entry name" value="HELICASE_CTER"/>
    <property type="match status" value="1"/>
</dbReference>
<evidence type="ECO:0000256" key="4">
    <source>
        <dbReference type="ARBA" id="ARBA00022723"/>
    </source>
</evidence>
<dbReference type="InterPro" id="IPR027417">
    <property type="entry name" value="P-loop_NTPase"/>
</dbReference>
<dbReference type="Gene3D" id="3.40.50.300">
    <property type="entry name" value="P-loop containing nucleotide triphosphate hydrolases"/>
    <property type="match status" value="2"/>
</dbReference>
<evidence type="ECO:0000256" key="14">
    <source>
        <dbReference type="ARBA" id="ARBA00023235"/>
    </source>
</evidence>
<dbReference type="EMBL" id="QRAS01000002">
    <property type="protein sequence ID" value="RDL06668.1"/>
    <property type="molecule type" value="Genomic_DNA"/>
</dbReference>
<dbReference type="InterPro" id="IPR010997">
    <property type="entry name" value="HRDC-like_sf"/>
</dbReference>
<dbReference type="InterPro" id="IPR006293">
    <property type="entry name" value="DNA_helicase_ATP-dep_RecQ_bac"/>
</dbReference>
<reference evidence="17 18" key="1">
    <citation type="submission" date="2018-07" db="EMBL/GenBank/DDBJ databases">
        <title>Genomic Encyclopedia of Type Strains, Phase III (KMG-III): the genomes of soil and plant-associated and newly described type strains.</title>
        <authorList>
            <person name="Whitman W."/>
        </authorList>
    </citation>
    <scope>NUCLEOTIDE SEQUENCE [LARGE SCALE GENOMIC DNA]</scope>
    <source>
        <strain evidence="17 18">CECT 7031</strain>
    </source>
</reference>
<dbReference type="InterPro" id="IPR011545">
    <property type="entry name" value="DEAD/DEAH_box_helicase_dom"/>
</dbReference>
<evidence type="ECO:0000256" key="9">
    <source>
        <dbReference type="ARBA" id="ARBA00022833"/>
    </source>
</evidence>
<dbReference type="PANTHER" id="PTHR13710:SF105">
    <property type="entry name" value="ATP-DEPENDENT DNA HELICASE Q1"/>
    <property type="match status" value="1"/>
</dbReference>
<dbReference type="CDD" id="cd18794">
    <property type="entry name" value="SF2_C_RecQ"/>
    <property type="match status" value="1"/>
</dbReference>
<dbReference type="GO" id="GO:0043138">
    <property type="term" value="F:3'-5' DNA helicase activity"/>
    <property type="evidence" value="ECO:0007669"/>
    <property type="project" value="UniProtKB-EC"/>
</dbReference>
<evidence type="ECO:0000256" key="6">
    <source>
        <dbReference type="ARBA" id="ARBA00022763"/>
    </source>
</evidence>
<evidence type="ECO:0000313" key="17">
    <source>
        <dbReference type="EMBL" id="RDL06668.1"/>
    </source>
</evidence>
<dbReference type="GO" id="GO:0006310">
    <property type="term" value="P:DNA recombination"/>
    <property type="evidence" value="ECO:0007669"/>
    <property type="project" value="UniProtKB-UniRule"/>
</dbReference>
<keyword evidence="10" id="KW-0067">ATP-binding</keyword>
<dbReference type="Proteomes" id="UP000254912">
    <property type="component" value="Unassembled WGS sequence"/>
</dbReference>
<dbReference type="NCBIfam" id="TIGR00614">
    <property type="entry name" value="recQ_fam"/>
    <property type="match status" value="1"/>
</dbReference>
<keyword evidence="8 17" id="KW-0347">Helicase</keyword>
<dbReference type="Gene3D" id="1.10.150.80">
    <property type="entry name" value="HRDC domain"/>
    <property type="match status" value="1"/>
</dbReference>
<evidence type="ECO:0000256" key="8">
    <source>
        <dbReference type="ARBA" id="ARBA00022806"/>
    </source>
</evidence>
<comment type="cofactor">
    <cofactor evidence="1">
        <name>Mg(2+)</name>
        <dbReference type="ChEBI" id="CHEBI:18420"/>
    </cofactor>
</comment>
<dbReference type="KEGG" id="wso:WSWS_01633"/>
<dbReference type="GO" id="GO:0046872">
    <property type="term" value="F:metal ion binding"/>
    <property type="evidence" value="ECO:0007669"/>
    <property type="project" value="UniProtKB-KW"/>
</dbReference>
<dbReference type="InterPro" id="IPR001650">
    <property type="entry name" value="Helicase_C-like"/>
</dbReference>
<keyword evidence="4" id="KW-0479">Metal-binding</keyword>
<dbReference type="EC" id="5.6.2.4" evidence="16"/>
<name>A0A288QZD5_9LACO</name>
<accession>A0A288QZD5</accession>
<comment type="catalytic activity">
    <reaction evidence="15">
        <text>Couples ATP hydrolysis with the unwinding of duplex DNA by translocating in the 3'-5' direction.</text>
        <dbReference type="EC" id="5.6.2.4"/>
    </reaction>
</comment>
<keyword evidence="7" id="KW-0378">Hydrolase</keyword>
<comment type="similarity">
    <text evidence="3">Belongs to the helicase family. RecQ subfamily.</text>
</comment>
<dbReference type="Pfam" id="PF00570">
    <property type="entry name" value="HRDC"/>
    <property type="match status" value="1"/>
</dbReference>
<dbReference type="GO" id="GO:0009378">
    <property type="term" value="F:four-way junction helicase activity"/>
    <property type="evidence" value="ECO:0007669"/>
    <property type="project" value="TreeGrafter"/>
</dbReference>
<dbReference type="PROSITE" id="PS50967">
    <property type="entry name" value="HRDC"/>
    <property type="match status" value="1"/>
</dbReference>
<dbReference type="GeneID" id="94546813"/>
<evidence type="ECO:0000256" key="12">
    <source>
        <dbReference type="ARBA" id="ARBA00023172"/>
    </source>
</evidence>
<organism evidence="17 18">
    <name type="scientific">Weissella soli</name>
    <dbReference type="NCBI Taxonomy" id="155866"/>
    <lineage>
        <taxon>Bacteria</taxon>
        <taxon>Bacillati</taxon>
        <taxon>Bacillota</taxon>
        <taxon>Bacilli</taxon>
        <taxon>Lactobacillales</taxon>
        <taxon>Lactobacillaceae</taxon>
        <taxon>Weissella</taxon>
    </lineage>
</organism>
<dbReference type="GO" id="GO:0003677">
    <property type="term" value="F:DNA binding"/>
    <property type="evidence" value="ECO:0007669"/>
    <property type="project" value="UniProtKB-KW"/>
</dbReference>
<dbReference type="GO" id="GO:0006260">
    <property type="term" value="P:DNA replication"/>
    <property type="evidence" value="ECO:0007669"/>
    <property type="project" value="InterPro"/>
</dbReference>
<protein>
    <recommendedName>
        <fullName evidence="16">DNA helicase RecQ</fullName>
        <ecNumber evidence="16">5.6.2.4</ecNumber>
    </recommendedName>
</protein>
<keyword evidence="12" id="KW-0233">DNA recombination</keyword>
<dbReference type="InterPro" id="IPR036390">
    <property type="entry name" value="WH_DNA-bd_sf"/>
</dbReference>
<evidence type="ECO:0000256" key="13">
    <source>
        <dbReference type="ARBA" id="ARBA00023204"/>
    </source>
</evidence>
<dbReference type="GO" id="GO:0006281">
    <property type="term" value="P:DNA repair"/>
    <property type="evidence" value="ECO:0007669"/>
    <property type="project" value="UniProtKB-KW"/>
</dbReference>
<keyword evidence="18" id="KW-1185">Reference proteome</keyword>
<evidence type="ECO:0000313" key="18">
    <source>
        <dbReference type="Proteomes" id="UP000254912"/>
    </source>
</evidence>
<sequence>MTTPLEVLKNVYGYDTFREGQAEIIDSVMQGQRTLGIMPTGGGKSLTYQIPAQLLPGLTMVVSPLISLMQNQVDELVAAGVAVTYLNSTLAYGERLDRMDSLRRGEYKLFYVAPEALETEDMQHLLTTLPINLVVIDEVHVMSQWGHDFRPSYLNMLPKLGYIQSQFGLVALTATATERVRQDIERLLHIEKTVQTSAARDNLALKIEHNLGAAEKKRYVLDYVRDHPGDTGIIYANTRKNVDELTEYLAARQVKVAGYHAGMSGVDRTNAQHAFLFDEVDVIVATNAFGMGINKSNVRYVIHFGMPGSIEAYYQEIGRAGRDGLPSEAILLFSGQDIVLRAMFIGNSDGDDTFQQQEKLKLDEMVSYASTSMCLPRYILHYFGEEVPDCGHCSNCLDTRPLIDMTVPAQKVLSNAVRMKRLRGEAYSKSTMQNVLHGNQPEKQAWLHFDQLPTFGLMKDIPAKRIGDFIDSLVADGYLVISNPEYRSLDISQRGAQVLKGELTVTQRDNILAKRVPAHSTSAAKPVEGLSAGAQDLFEHLRQLRLVIAREKQMAPFIIFSDRTLVALTEAKPQSLVEMGQVPGIGEAKLAQYGERFLAAIQEFAQK</sequence>